<dbReference type="EMBL" id="LKAJ02000001">
    <property type="protein sequence ID" value="MCS5710392.1"/>
    <property type="molecule type" value="Genomic_DNA"/>
</dbReference>
<dbReference type="PATRIC" id="fig|1590043.3.peg.1123"/>
<sequence length="211" mass="24054">MNQTRSQWHYPAGYLIVVSIIFIWSAIAPYDRFTWYLESFPVMIVIPLLILTYQKFRLTNLLYALIAIHCVILLIGGHYTYAKVPFFDLLREYWQFSRNNYDRIGHLAQGFVPAIAIRELLLRTSPLQAGKWLVAIIVFSCLGISATYEILEWGVAAFTGEAADSFLGTQGDPWDTQKDMFCAFIGTVASLLMLSKWHDKFLSAFAKPPVA</sequence>
<feature type="transmembrane region" description="Helical" evidence="1">
    <location>
        <begin position="60"/>
        <end position="81"/>
    </location>
</feature>
<keyword evidence="1" id="KW-0812">Transmembrane</keyword>
<keyword evidence="4" id="KW-1185">Reference proteome</keyword>
<dbReference type="EMBL" id="LKAJ01000003">
    <property type="protein sequence ID" value="KRG21916.1"/>
    <property type="molecule type" value="Genomic_DNA"/>
</dbReference>
<proteinExistence type="predicted"/>
<dbReference type="OrthoDB" id="9786473at2"/>
<dbReference type="PIRSF" id="PIRSF020606">
    <property type="entry name" value="UCP020606"/>
    <property type="match status" value="1"/>
</dbReference>
<dbReference type="Pfam" id="PF09997">
    <property type="entry name" value="DUF2238"/>
    <property type="match status" value="1"/>
</dbReference>
<reference evidence="2" key="1">
    <citation type="submission" date="2015-09" db="EMBL/GenBank/DDBJ databases">
        <title>Draft Genome Sequences of Two Novel Amoeba-resistant Intranuclear Bacteria, Candidatus Berkiella cookevillensis and Candidatus Berkiella aquae.</title>
        <authorList>
            <person name="Mehari Y.T."/>
            <person name="Arivett B.A."/>
            <person name="Farone A.L."/>
            <person name="Gunderson J.H."/>
            <person name="Farone M.B."/>
        </authorList>
    </citation>
    <scope>NUCLEOTIDE SEQUENCE [LARGE SCALE GENOMIC DNA]</scope>
    <source>
        <strain evidence="2">HT99</strain>
    </source>
</reference>
<evidence type="ECO:0000313" key="4">
    <source>
        <dbReference type="Proteomes" id="UP000051497"/>
    </source>
</evidence>
<reference evidence="3" key="3">
    <citation type="submission" date="2021-06" db="EMBL/GenBank/DDBJ databases">
        <title>Genomic Description and Analysis of Intracellular Bacteria, Candidatus Berkiella cookevillensis and Candidatus Berkiella aquae.</title>
        <authorList>
            <person name="Kidane D.T."/>
            <person name="Mehari Y.T."/>
            <person name="Rice F.C."/>
            <person name="Arivett B.A."/>
            <person name="Farone A.L."/>
            <person name="Berk S.G."/>
            <person name="Farone M.B."/>
        </authorList>
    </citation>
    <scope>NUCLEOTIDE SEQUENCE</scope>
    <source>
        <strain evidence="3">HT99</strain>
    </source>
</reference>
<dbReference type="RefSeq" id="WP_075065735.1">
    <property type="nucleotide sequence ID" value="NZ_LKAJ02000001.1"/>
</dbReference>
<gene>
    <name evidence="2" type="primary">yjdF</name>
    <name evidence="3" type="ORF">HT99x_003040</name>
    <name evidence="2" type="ORF">HT99x_01110</name>
</gene>
<dbReference type="AlphaFoldDB" id="A0A0Q9YMD9"/>
<comment type="caution">
    <text evidence="2">The sequence shown here is derived from an EMBL/GenBank/DDBJ whole genome shotgun (WGS) entry which is preliminary data.</text>
</comment>
<evidence type="ECO:0000256" key="1">
    <source>
        <dbReference type="SAM" id="Phobius"/>
    </source>
</evidence>
<keyword evidence="1" id="KW-0472">Membrane</keyword>
<dbReference type="Proteomes" id="UP000051497">
    <property type="component" value="Unassembled WGS sequence"/>
</dbReference>
<accession>A0A0Q9YMD9</accession>
<evidence type="ECO:0000313" key="2">
    <source>
        <dbReference type="EMBL" id="KRG21916.1"/>
    </source>
</evidence>
<reference evidence="3" key="2">
    <citation type="journal article" date="2016" name="Genome Announc.">
        <title>Draft Genome Sequences of Two Novel Amoeba-Resistant Intranuclear Bacteria, 'Candidatus Berkiella cookevillensis' and 'Candidatus Berkiella aquae'.</title>
        <authorList>
            <person name="Mehari Y.T."/>
            <person name="Arivett B.A."/>
            <person name="Farone A.L."/>
            <person name="Gunderson J.H."/>
            <person name="Farone M.B."/>
        </authorList>
    </citation>
    <scope>NUCLEOTIDE SEQUENCE</scope>
    <source>
        <strain evidence="3">HT99</strain>
    </source>
</reference>
<protein>
    <submittedName>
        <fullName evidence="3">DUF2238 domain-containing protein</fullName>
    </submittedName>
    <submittedName>
        <fullName evidence="2">Inner membrane protein YjdF</fullName>
    </submittedName>
</protein>
<dbReference type="InterPro" id="IPR014509">
    <property type="entry name" value="YjdF-like"/>
</dbReference>
<keyword evidence="1" id="KW-1133">Transmembrane helix</keyword>
<organism evidence="2">
    <name type="scientific">Candidatus Berkiella aquae</name>
    <dbReference type="NCBI Taxonomy" id="295108"/>
    <lineage>
        <taxon>Bacteria</taxon>
        <taxon>Pseudomonadati</taxon>
        <taxon>Pseudomonadota</taxon>
        <taxon>Gammaproteobacteria</taxon>
        <taxon>Candidatus Berkiellales</taxon>
        <taxon>Candidatus Berkiellaceae</taxon>
        <taxon>Candidatus Berkiella</taxon>
    </lineage>
</organism>
<evidence type="ECO:0000313" key="3">
    <source>
        <dbReference type="EMBL" id="MCS5710392.1"/>
    </source>
</evidence>
<feature type="transmembrane region" description="Helical" evidence="1">
    <location>
        <begin position="36"/>
        <end position="53"/>
    </location>
</feature>
<feature type="transmembrane region" description="Helical" evidence="1">
    <location>
        <begin position="12"/>
        <end position="30"/>
    </location>
</feature>
<name>A0A0Q9YMD9_9GAMM</name>
<dbReference type="STRING" id="295108.HT99x_01110"/>
<dbReference type="InterPro" id="IPR058534">
    <property type="entry name" value="YjdF"/>
</dbReference>